<proteinExistence type="predicted"/>
<dbReference type="EMBL" id="MK500439">
    <property type="protein sequence ID" value="QBK89750.1"/>
    <property type="molecule type" value="Genomic_DNA"/>
</dbReference>
<reference evidence="1" key="1">
    <citation type="journal article" date="2019" name="MBio">
        <title>Virus Genomes from Deep Sea Sediments Expand the Ocean Megavirome and Support Independent Origins of Viral Gigantism.</title>
        <authorList>
            <person name="Backstrom D."/>
            <person name="Yutin N."/>
            <person name="Jorgensen S.L."/>
            <person name="Dharamshi J."/>
            <person name="Homa F."/>
            <person name="Zaremba-Niedwiedzka K."/>
            <person name="Spang A."/>
            <person name="Wolf Y.I."/>
            <person name="Koonin E.V."/>
            <person name="Ettema T.J."/>
        </authorList>
    </citation>
    <scope>NUCLEOTIDE SEQUENCE</scope>
</reference>
<evidence type="ECO:0000313" key="1">
    <source>
        <dbReference type="EMBL" id="QBK89750.1"/>
    </source>
</evidence>
<protein>
    <submittedName>
        <fullName evidence="1">Uncharacterized protein</fullName>
    </submittedName>
</protein>
<accession>A0A481Z536</accession>
<sequence length="216" mass="26124">METKVNEKIVWLRSGKSKYLFDRSNGMKINYFRSTMDEKYGAKEYIGNILFLSIDAEFEPILKHITDYIDGKNNTTLYNKRTYKLLLKFIDFIQDDGMYVYIFRNIIQHINIEKYSYVINKIMKNDNIQWLDCIENFNTKNINIKNLKYILKKYYQTFNNFEKIYRCALLWDQPFYTAVFECLYGINKESIEYVNINNVNENSKLIEYKLIHLNII</sequence>
<gene>
    <name evidence="1" type="ORF">LCPAC101_00330</name>
</gene>
<organism evidence="1">
    <name type="scientific">Pithovirus LCPAC101</name>
    <dbReference type="NCBI Taxonomy" id="2506586"/>
    <lineage>
        <taxon>Viruses</taxon>
        <taxon>Pithoviruses</taxon>
    </lineage>
</organism>
<name>A0A481Z536_9VIRU</name>